<dbReference type="KEGG" id="nnu:104589158"/>
<evidence type="ECO:0000256" key="5">
    <source>
        <dbReference type="RuleBase" id="RU003682"/>
    </source>
</evidence>
<keyword evidence="2 5" id="KW-0479">Metal-binding</keyword>
<dbReference type="eggNOG" id="KOG0143">
    <property type="taxonomic scope" value="Eukaryota"/>
</dbReference>
<dbReference type="AlphaFoldDB" id="A0A1U7Z100"/>
<dbReference type="InterPro" id="IPR026992">
    <property type="entry name" value="DIOX_N"/>
</dbReference>
<keyword evidence="4 5" id="KW-0408">Iron</keyword>
<dbReference type="FunFam" id="2.60.120.330:FF:000005">
    <property type="entry name" value="1-aminocyclopropane-1-carboxylate oxidase homolog 1"/>
    <property type="match status" value="1"/>
</dbReference>
<comment type="similarity">
    <text evidence="1 5">Belongs to the iron/ascorbate-dependent oxidoreductase family.</text>
</comment>
<keyword evidence="6" id="KW-1185">Reference proteome</keyword>
<evidence type="ECO:0000256" key="1">
    <source>
        <dbReference type="ARBA" id="ARBA00008056"/>
    </source>
</evidence>
<evidence type="ECO:0000256" key="4">
    <source>
        <dbReference type="ARBA" id="ARBA00023004"/>
    </source>
</evidence>
<dbReference type="InterPro" id="IPR044861">
    <property type="entry name" value="IPNS-like_FE2OG_OXY"/>
</dbReference>
<proteinExistence type="inferred from homology"/>
<dbReference type="Pfam" id="PF14226">
    <property type="entry name" value="DIOX_N"/>
    <property type="match status" value="1"/>
</dbReference>
<sequence>MAINDAKMQYDRMKEVKEFDESKIGVKGLADSGVSYIPRFFVHPSESLTGFIPSSASINAVPVVSLSGSHSDRRREVVREIREAARTWGFFQVIDHGIHELILNQTIAAIKSFHEQPVEIKKQFYRRDERCNVLYAPNLDLTRSKAASWGDTIYVRLGSNPSELDRVPAVCRKEVVAWAEHVKELAETLMELLCEGLGVRPGKLKELRCLERMAVVGHYYPHCPQPHLTMGIPSHTDPSVLSVLLQNQIEGLQVRHGEDWVGVKPLPGALVINIGDFLQILSNDEYKSSVHRVIGNRFWEPRTTVATFFNASHRDDSEYYGPLEELLSPERPAVYRKFLISEFKNKFFSKELADNHLVDHFKL</sequence>
<dbReference type="InterPro" id="IPR027443">
    <property type="entry name" value="IPNS-like_sf"/>
</dbReference>
<dbReference type="SUPFAM" id="SSF51197">
    <property type="entry name" value="Clavaminate synthase-like"/>
    <property type="match status" value="1"/>
</dbReference>
<evidence type="ECO:0000256" key="2">
    <source>
        <dbReference type="ARBA" id="ARBA00022723"/>
    </source>
</evidence>
<accession>A0A1U7Z100</accession>
<dbReference type="OMA" id="ITIRHEV"/>
<organism evidence="6 7">
    <name type="scientific">Nelumbo nucifera</name>
    <name type="common">Sacred lotus</name>
    <dbReference type="NCBI Taxonomy" id="4432"/>
    <lineage>
        <taxon>Eukaryota</taxon>
        <taxon>Viridiplantae</taxon>
        <taxon>Streptophyta</taxon>
        <taxon>Embryophyta</taxon>
        <taxon>Tracheophyta</taxon>
        <taxon>Spermatophyta</taxon>
        <taxon>Magnoliopsida</taxon>
        <taxon>Proteales</taxon>
        <taxon>Nelumbonaceae</taxon>
        <taxon>Nelumbo</taxon>
    </lineage>
</organism>
<name>A0A1U7Z100_NELNU</name>
<dbReference type="GO" id="GO:0051213">
    <property type="term" value="F:dioxygenase activity"/>
    <property type="evidence" value="ECO:0007669"/>
    <property type="project" value="UniProtKB-ARBA"/>
</dbReference>
<evidence type="ECO:0000313" key="6">
    <source>
        <dbReference type="Proteomes" id="UP000189703"/>
    </source>
</evidence>
<dbReference type="RefSeq" id="XP_010245684.1">
    <property type="nucleotide sequence ID" value="XM_010247382.2"/>
</dbReference>
<gene>
    <name evidence="7" type="primary">LOC104589158</name>
</gene>
<dbReference type="Gene3D" id="2.60.120.330">
    <property type="entry name" value="B-lactam Antibiotic, Isopenicillin N Synthase, Chain"/>
    <property type="match status" value="1"/>
</dbReference>
<dbReference type="PROSITE" id="PS51471">
    <property type="entry name" value="FE2OG_OXY"/>
    <property type="match status" value="1"/>
</dbReference>
<protein>
    <submittedName>
        <fullName evidence="7">1-aminocyclopropane-1-carboxylate oxidase homolog 4-like</fullName>
    </submittedName>
</protein>
<dbReference type="Proteomes" id="UP000189703">
    <property type="component" value="Unplaced"/>
</dbReference>
<dbReference type="PANTHER" id="PTHR10209:SF546">
    <property type="entry name" value="1-AMINOCYCLOPROPANE-1-CARBOXYLATE OXIDASE HOMOLOG 4-LIKE"/>
    <property type="match status" value="1"/>
</dbReference>
<dbReference type="OrthoDB" id="288590at2759"/>
<evidence type="ECO:0000256" key="3">
    <source>
        <dbReference type="ARBA" id="ARBA00023002"/>
    </source>
</evidence>
<keyword evidence="3 5" id="KW-0560">Oxidoreductase</keyword>
<dbReference type="GeneID" id="104589158"/>
<dbReference type="PANTHER" id="PTHR10209">
    <property type="entry name" value="OXIDOREDUCTASE, 2OG-FE II OXYGENASE FAMILY PROTEIN"/>
    <property type="match status" value="1"/>
</dbReference>
<reference evidence="7" key="1">
    <citation type="submission" date="2025-08" db="UniProtKB">
        <authorList>
            <consortium name="RefSeq"/>
        </authorList>
    </citation>
    <scope>IDENTIFICATION</scope>
</reference>
<evidence type="ECO:0000313" key="7">
    <source>
        <dbReference type="RefSeq" id="XP_010245684.1"/>
    </source>
</evidence>
<dbReference type="GO" id="GO:0046872">
    <property type="term" value="F:metal ion binding"/>
    <property type="evidence" value="ECO:0007669"/>
    <property type="project" value="UniProtKB-KW"/>
</dbReference>
<dbReference type="InterPro" id="IPR005123">
    <property type="entry name" value="Oxoglu/Fe-dep_dioxygenase_dom"/>
</dbReference>
<dbReference type="Pfam" id="PF03171">
    <property type="entry name" value="2OG-FeII_Oxy"/>
    <property type="match status" value="1"/>
</dbReference>